<protein>
    <submittedName>
        <fullName evidence="4">Type VI secretion system tip protein VgrG</fullName>
    </submittedName>
</protein>
<accession>A0ABZ2KKH6</accession>
<dbReference type="NCBIfam" id="TIGR03361">
    <property type="entry name" value="VI_Rhs_Vgr"/>
    <property type="match status" value="1"/>
</dbReference>
<keyword evidence="5" id="KW-1185">Reference proteome</keyword>
<dbReference type="InterPro" id="IPR017847">
    <property type="entry name" value="T6SS_RhsGE_Vgr_subset"/>
</dbReference>
<dbReference type="RefSeq" id="WP_394849799.1">
    <property type="nucleotide sequence ID" value="NZ_CP089982.1"/>
</dbReference>
<evidence type="ECO:0000259" key="3">
    <source>
        <dbReference type="Pfam" id="PF22178"/>
    </source>
</evidence>
<dbReference type="Pfam" id="PF04717">
    <property type="entry name" value="Phage_base_V"/>
    <property type="match status" value="1"/>
</dbReference>
<dbReference type="Gene3D" id="3.55.50.10">
    <property type="entry name" value="Baseplate protein-like domains"/>
    <property type="match status" value="1"/>
</dbReference>
<sequence>MASPGDLASIFGAIHEDITYTLSVTDVDASLLRVASFRSVEELSTPFKYTIAVATDPESTATLEEALGRDASFTIERDGKLVREVRGIITNVAPDGTFIGKTQARVVFVLESCLANLRYSGGFRIFQDLAIHEIVNQLCAPEQIDCFWSVHPTPQKREYCTQLDESDLAFITRIASEEGMHYFFKHADGKTTLVFSNEPKGYEEIEPDLSIAFHDDQGAITDEHVRSIQRGSGIRVGAFEHRDYNFLEPGKVLVARAETPGKETTGNSHKREWRDYPGRYIAKDGVGKALATQRLDEARSDAITLTGTGYSLRFSAGRTFTLSGHRDERFNRPLLLTRVEMAGAVQGASREAGGFRGSMELTSFVAVPADVVIHPRRIAKPPSRVQSARVVGPKDGDPFVDDRGRVKVQFFWDRDGKFDEKSSCWVRMMTPVAHEDEGFWQAHKVGSEVIVGFIDDDIDRPLIFGAVYNAVQPQPHPLPSEVAKSTWKTKSIPGNKGFNEITFDNTAGKEDLFTHAQRNRTTKVLQNHSETVGANQSSTVGANQSITVGANRTKTIAANETTNVGGVRTETVTKTEGVTVHKGRVHNVLEGDDVLNLPQGSHTVNVSNGSLTHNVKYVDKTEADFVQHHARFEANAVGDQKVYLEQKGATYSMENETIVIKCPSGTVSVKENTVTVDAMAEIVLQCGQSSISLKSDGTITITGKKEVCVSSGGSSLSTTPQKAALNGPNTDVTSKAITTVGGALVKIG</sequence>
<dbReference type="InterPro" id="IPR037026">
    <property type="entry name" value="Vgr_OB-fold_dom_sf"/>
</dbReference>
<dbReference type="InterPro" id="IPR054030">
    <property type="entry name" value="Gp5_Vgr_C"/>
</dbReference>
<dbReference type="Proteomes" id="UP001379533">
    <property type="component" value="Chromosome"/>
</dbReference>
<evidence type="ECO:0000259" key="2">
    <source>
        <dbReference type="Pfam" id="PF04717"/>
    </source>
</evidence>
<evidence type="ECO:0000313" key="4">
    <source>
        <dbReference type="EMBL" id="WXA99165.1"/>
    </source>
</evidence>
<dbReference type="Gene3D" id="2.40.50.230">
    <property type="entry name" value="Gp5 N-terminal domain"/>
    <property type="match status" value="1"/>
</dbReference>
<dbReference type="NCBIfam" id="TIGR01646">
    <property type="entry name" value="vgr_GE"/>
    <property type="match status" value="1"/>
</dbReference>
<evidence type="ECO:0000313" key="5">
    <source>
        <dbReference type="Proteomes" id="UP001379533"/>
    </source>
</evidence>
<dbReference type="SUPFAM" id="SSF69349">
    <property type="entry name" value="Phage fibre proteins"/>
    <property type="match status" value="1"/>
</dbReference>
<feature type="domain" description="Gp5/Type VI secretion system Vgr C-terminal trimerisation" evidence="3">
    <location>
        <begin position="485"/>
        <end position="588"/>
    </location>
</feature>
<dbReference type="SUPFAM" id="SSF69255">
    <property type="entry name" value="gp5 N-terminal domain-like"/>
    <property type="match status" value="1"/>
</dbReference>
<gene>
    <name evidence="4" type="primary">vgrG</name>
    <name evidence="4" type="ORF">LZC95_20370</name>
</gene>
<dbReference type="InterPro" id="IPR006531">
    <property type="entry name" value="Gp5/Vgr_OB"/>
</dbReference>
<dbReference type="Gene3D" id="4.10.220.110">
    <property type="match status" value="1"/>
</dbReference>
<proteinExistence type="inferred from homology"/>
<dbReference type="SUPFAM" id="SSF69279">
    <property type="entry name" value="Phage tail proteins"/>
    <property type="match status" value="2"/>
</dbReference>
<dbReference type="Pfam" id="PF05954">
    <property type="entry name" value="Phage_GPD"/>
    <property type="match status" value="1"/>
</dbReference>
<dbReference type="Gene3D" id="2.30.110.50">
    <property type="match status" value="1"/>
</dbReference>
<feature type="domain" description="Gp5/Type VI secretion system Vgr protein OB-fold" evidence="2">
    <location>
        <begin position="401"/>
        <end position="468"/>
    </location>
</feature>
<evidence type="ECO:0000256" key="1">
    <source>
        <dbReference type="ARBA" id="ARBA00005558"/>
    </source>
</evidence>
<reference evidence="4 5" key="1">
    <citation type="submission" date="2021-12" db="EMBL/GenBank/DDBJ databases">
        <title>Discovery of the Pendulisporaceae a myxobacterial family with distinct sporulation behavior and unique specialized metabolism.</title>
        <authorList>
            <person name="Garcia R."/>
            <person name="Popoff A."/>
            <person name="Bader C.D."/>
            <person name="Loehr J."/>
            <person name="Walesch S."/>
            <person name="Walt C."/>
            <person name="Boldt J."/>
            <person name="Bunk B."/>
            <person name="Haeckl F.J.F.P.J."/>
            <person name="Gunesch A.P."/>
            <person name="Birkelbach J."/>
            <person name="Nuebel U."/>
            <person name="Pietschmann T."/>
            <person name="Bach T."/>
            <person name="Mueller R."/>
        </authorList>
    </citation>
    <scope>NUCLEOTIDE SEQUENCE [LARGE SCALE GENOMIC DNA]</scope>
    <source>
        <strain evidence="4 5">MSr12523</strain>
    </source>
</reference>
<organism evidence="4 5">
    <name type="scientific">Pendulispora brunnea</name>
    <dbReference type="NCBI Taxonomy" id="2905690"/>
    <lineage>
        <taxon>Bacteria</taxon>
        <taxon>Pseudomonadati</taxon>
        <taxon>Myxococcota</taxon>
        <taxon>Myxococcia</taxon>
        <taxon>Myxococcales</taxon>
        <taxon>Sorangiineae</taxon>
        <taxon>Pendulisporaceae</taxon>
        <taxon>Pendulispora</taxon>
    </lineage>
</organism>
<dbReference type="InterPro" id="IPR006533">
    <property type="entry name" value="T6SS_Vgr_RhsGE"/>
</dbReference>
<comment type="similarity">
    <text evidence="1">Belongs to the VgrG protein family.</text>
</comment>
<dbReference type="Pfam" id="PF22178">
    <property type="entry name" value="Gp5_trimer_C"/>
    <property type="match status" value="1"/>
</dbReference>
<dbReference type="EMBL" id="CP089982">
    <property type="protein sequence ID" value="WXA99165.1"/>
    <property type="molecule type" value="Genomic_DNA"/>
</dbReference>
<name>A0ABZ2KKH6_9BACT</name>